<evidence type="ECO:0000313" key="1">
    <source>
        <dbReference type="EMBL" id="GAB97724.1"/>
    </source>
</evidence>
<sequence length="136" mass="14680">MPIPDGYPSKRRHVSHSLAPLLHPDVLESNSTESFTFEQLLEGGYRSFLGYDPLDWRTVCHLQLISRLANMITGTIVPGAKCSILDEVLIARSFGFEEDVVAVSVEFYAFDDVGGAFGEAADLFLVGGGGGLACVL</sequence>
<dbReference type="EMBL" id="BAHD01000079">
    <property type="protein sequence ID" value="GAB97724.1"/>
    <property type="molecule type" value="Genomic_DNA"/>
</dbReference>
<gene>
    <name evidence="1" type="ORF">KILIM_079_00220</name>
</gene>
<keyword evidence="2" id="KW-1185">Reference proteome</keyword>
<accession>K6XFV9</accession>
<organism evidence="1 2">
    <name type="scientific">Kineosphaera limosa NBRC 100340</name>
    <dbReference type="NCBI Taxonomy" id="1184609"/>
    <lineage>
        <taxon>Bacteria</taxon>
        <taxon>Bacillati</taxon>
        <taxon>Actinomycetota</taxon>
        <taxon>Actinomycetes</taxon>
        <taxon>Micrococcales</taxon>
        <taxon>Dermatophilaceae</taxon>
        <taxon>Kineosphaera</taxon>
    </lineage>
</organism>
<protein>
    <submittedName>
        <fullName evidence="1">Uncharacterized protein</fullName>
    </submittedName>
</protein>
<evidence type="ECO:0000313" key="2">
    <source>
        <dbReference type="Proteomes" id="UP000008366"/>
    </source>
</evidence>
<dbReference type="STRING" id="1184609.KILIM_079_00220"/>
<dbReference type="AlphaFoldDB" id="K6XFV9"/>
<name>K6XFV9_9MICO</name>
<proteinExistence type="predicted"/>
<dbReference type="Proteomes" id="UP000008366">
    <property type="component" value="Unassembled WGS sequence"/>
</dbReference>
<reference evidence="1 2" key="1">
    <citation type="submission" date="2012-08" db="EMBL/GenBank/DDBJ databases">
        <title>Whole genome shotgun sequence of Kineosphaera limosa NBRC 100340.</title>
        <authorList>
            <person name="Yoshida I."/>
            <person name="Isaki S."/>
            <person name="Hosoyama A."/>
            <person name="Tsuchikane K."/>
            <person name="Katsumata H."/>
            <person name="Ando Y."/>
            <person name="Ohji S."/>
            <person name="Hamada M."/>
            <person name="Tamura T."/>
            <person name="Yamazoe A."/>
            <person name="Yamazaki S."/>
            <person name="Fujita N."/>
        </authorList>
    </citation>
    <scope>NUCLEOTIDE SEQUENCE [LARGE SCALE GENOMIC DNA]</scope>
    <source>
        <strain evidence="1 2">NBRC 100340</strain>
    </source>
</reference>
<comment type="caution">
    <text evidence="1">The sequence shown here is derived from an EMBL/GenBank/DDBJ whole genome shotgun (WGS) entry which is preliminary data.</text>
</comment>